<gene>
    <name evidence="6 10" type="primary">mnmE</name>
    <name evidence="6" type="synonym">trmE</name>
    <name evidence="10" type="ORF">MAMT_00376</name>
</gene>
<keyword evidence="2 6" id="KW-0819">tRNA processing</keyword>
<dbReference type="InterPro" id="IPR031168">
    <property type="entry name" value="G_TrmE"/>
</dbReference>
<dbReference type="InterPro" id="IPR025867">
    <property type="entry name" value="MnmE_helical"/>
</dbReference>
<keyword evidence="11" id="KW-1185">Reference proteome</keyword>
<evidence type="ECO:0000256" key="5">
    <source>
        <dbReference type="ARBA" id="ARBA00023134"/>
    </source>
</evidence>
<dbReference type="Proteomes" id="UP000334923">
    <property type="component" value="Unassembled WGS sequence"/>
</dbReference>
<comment type="subunit">
    <text evidence="6">Homodimer. Heterotetramer of two MnmE and two MnmG subunits.</text>
</comment>
<dbReference type="EMBL" id="CABFVA020000012">
    <property type="protein sequence ID" value="VVM04874.1"/>
    <property type="molecule type" value="Genomic_DNA"/>
</dbReference>
<keyword evidence="3 6" id="KW-0547">Nucleotide-binding</keyword>
<feature type="domain" description="TrmE-type G" evidence="9">
    <location>
        <begin position="261"/>
        <end position="411"/>
    </location>
</feature>
<keyword evidence="6" id="KW-0479">Metal-binding</keyword>
<feature type="region of interest" description="Disordered" evidence="8">
    <location>
        <begin position="1"/>
        <end position="32"/>
    </location>
</feature>
<feature type="binding site" evidence="6">
    <location>
        <position position="489"/>
    </location>
    <ligand>
        <name>(6S)-5-formyl-5,6,7,8-tetrahydrofolate</name>
        <dbReference type="ChEBI" id="CHEBI:57457"/>
    </ligand>
</feature>
<feature type="binding site" evidence="6">
    <location>
        <position position="68"/>
    </location>
    <ligand>
        <name>(6S)-5-formyl-5,6,7,8-tetrahydrofolate</name>
        <dbReference type="ChEBI" id="CHEBI:57457"/>
    </ligand>
</feature>
<dbReference type="InterPro" id="IPR004520">
    <property type="entry name" value="GTPase_MnmE"/>
</dbReference>
<dbReference type="InterPro" id="IPR005225">
    <property type="entry name" value="Small_GTP-bd"/>
</dbReference>
<dbReference type="GO" id="GO:0046872">
    <property type="term" value="F:metal ion binding"/>
    <property type="evidence" value="ECO:0007669"/>
    <property type="project" value="UniProtKB-KW"/>
</dbReference>
<dbReference type="Pfam" id="PF01926">
    <property type="entry name" value="MMR_HSR1"/>
    <property type="match status" value="1"/>
</dbReference>
<dbReference type="InterPro" id="IPR027368">
    <property type="entry name" value="MnmE_dom2"/>
</dbReference>
<keyword evidence="5 6" id="KW-0342">GTP-binding</keyword>
<comment type="caution">
    <text evidence="6">Lacks conserved residue(s) required for the propagation of feature annotation.</text>
</comment>
<feature type="binding site" evidence="6">
    <location>
        <position position="126"/>
    </location>
    <ligand>
        <name>(6S)-5-formyl-5,6,7,8-tetrahydrofolate</name>
        <dbReference type="ChEBI" id="CHEBI:57457"/>
    </ligand>
</feature>
<evidence type="ECO:0000313" key="11">
    <source>
        <dbReference type="Proteomes" id="UP000334923"/>
    </source>
</evidence>
<feature type="binding site" evidence="6">
    <location>
        <begin position="315"/>
        <end position="318"/>
    </location>
    <ligand>
        <name>GTP</name>
        <dbReference type="ChEBI" id="CHEBI:37565"/>
    </ligand>
</feature>
<evidence type="ECO:0000256" key="6">
    <source>
        <dbReference type="HAMAP-Rule" id="MF_00379"/>
    </source>
</evidence>
<comment type="function">
    <text evidence="6">Exhibits a very high intrinsic GTPase hydrolysis rate. Involved in the addition of a carboxymethylaminomethyl (cmnm) group at the wobble position (U34) of certain tRNAs, forming tRNA-cmnm(5)s(2)U34.</text>
</comment>
<feature type="binding site" evidence="6">
    <location>
        <position position="296"/>
    </location>
    <ligand>
        <name>Mg(2+)</name>
        <dbReference type="ChEBI" id="CHEBI:18420"/>
    </ligand>
</feature>
<keyword evidence="6" id="KW-0460">Magnesium</keyword>
<dbReference type="HAMAP" id="MF_00379">
    <property type="entry name" value="GTPase_MnmE"/>
    <property type="match status" value="1"/>
</dbReference>
<dbReference type="AlphaFoldDB" id="A0A5E6MAU3"/>
<evidence type="ECO:0000256" key="2">
    <source>
        <dbReference type="ARBA" id="ARBA00022694"/>
    </source>
</evidence>
<feature type="binding site" evidence="6">
    <location>
        <begin position="271"/>
        <end position="276"/>
    </location>
    <ligand>
        <name>GTP</name>
        <dbReference type="ChEBI" id="CHEBI:37565"/>
    </ligand>
</feature>
<evidence type="ECO:0000256" key="7">
    <source>
        <dbReference type="RuleBase" id="RU003313"/>
    </source>
</evidence>
<evidence type="ECO:0000313" key="10">
    <source>
        <dbReference type="EMBL" id="VVM04874.1"/>
    </source>
</evidence>
<protein>
    <recommendedName>
        <fullName evidence="6">tRNA modification GTPase MnmE</fullName>
        <ecNumber evidence="6">3.6.-.-</ecNumber>
    </recommendedName>
</protein>
<dbReference type="InterPro" id="IPR027266">
    <property type="entry name" value="TrmE/GcvT-like"/>
</dbReference>
<dbReference type="SUPFAM" id="SSF116878">
    <property type="entry name" value="TrmE connector domain"/>
    <property type="match status" value="1"/>
</dbReference>
<dbReference type="PANTHER" id="PTHR42714:SF2">
    <property type="entry name" value="TRNA MODIFICATION GTPASE GTPBP3, MITOCHONDRIAL"/>
    <property type="match status" value="1"/>
</dbReference>
<sequence length="489" mass="53681">MGLETRWGAGFPPERWDDNRRGGTKTQVPTKQMTEAGENGRLNRLPCMNETIAALATPAAPAALAVIRVSGPRSREITELLLRKPVSWLPQKAWHRELWDAEERLDDAVLLYWQQPRSYTGEEMIEISCHGNPLLVDRILAAYFSRGARAALPGEFTQRAFLHGKLDLTQAEAIADLIHAGSLLALAAAQEMKEGRLGGKLAEARVILLELVAHAEAHLDFPEEDIDPEVGESLLRRIDRLRSELSGLAGTAPTGRLLREGIVVVLAGSPNVGKSSLFNALLRQNRAIVSPHPGTTRDTIESLCQIHGFPVRLVDTAGHRLAEHPVEAEGIRRAEEALRFAEIVIHVSTAPEPPESDNFRLPTLLPHQRYLLVANKSDLGIHAERRSQLCVSTLTGQGLEELDRRIYQEIAALAPEAVTGSAVNARQEAALRRAVAALERASDAFRSGLACELWCLELRAALQAVAEVLGAVTSEEILDEIFRRFCIGK</sequence>
<evidence type="ECO:0000256" key="8">
    <source>
        <dbReference type="SAM" id="MobiDB-lite"/>
    </source>
</evidence>
<dbReference type="CDD" id="cd04164">
    <property type="entry name" value="trmE"/>
    <property type="match status" value="1"/>
</dbReference>
<accession>A0A5E6MAU3</accession>
<dbReference type="Pfam" id="PF10396">
    <property type="entry name" value="TrmE_N"/>
    <property type="match status" value="1"/>
</dbReference>
<feature type="binding site" evidence="6">
    <location>
        <begin position="290"/>
        <end position="296"/>
    </location>
    <ligand>
        <name>GTP</name>
        <dbReference type="ChEBI" id="CHEBI:37565"/>
    </ligand>
</feature>
<keyword evidence="6" id="KW-0963">Cytoplasm</keyword>
<name>A0A5E6MAU3_9BACT</name>
<evidence type="ECO:0000256" key="4">
    <source>
        <dbReference type="ARBA" id="ARBA00022958"/>
    </source>
</evidence>
<dbReference type="PANTHER" id="PTHR42714">
    <property type="entry name" value="TRNA MODIFICATION GTPASE GTPBP3"/>
    <property type="match status" value="1"/>
</dbReference>
<feature type="binding site" evidence="6">
    <location>
        <position position="275"/>
    </location>
    <ligand>
        <name>Mg(2+)</name>
        <dbReference type="ChEBI" id="CHEBI:18420"/>
    </ligand>
</feature>
<dbReference type="GO" id="GO:0005525">
    <property type="term" value="F:GTP binding"/>
    <property type="evidence" value="ECO:0007669"/>
    <property type="project" value="UniProtKB-UniRule"/>
</dbReference>
<dbReference type="Gene3D" id="3.40.50.300">
    <property type="entry name" value="P-loop containing nucleotide triphosphate hydrolases"/>
    <property type="match status" value="1"/>
</dbReference>
<dbReference type="InterPro" id="IPR018948">
    <property type="entry name" value="GTP-bd_TrmE_N"/>
</dbReference>
<dbReference type="NCBIfam" id="TIGR00231">
    <property type="entry name" value="small_GTP"/>
    <property type="match status" value="1"/>
</dbReference>
<evidence type="ECO:0000256" key="1">
    <source>
        <dbReference type="ARBA" id="ARBA00011043"/>
    </source>
</evidence>
<dbReference type="GO" id="GO:0030488">
    <property type="term" value="P:tRNA methylation"/>
    <property type="evidence" value="ECO:0007669"/>
    <property type="project" value="TreeGrafter"/>
</dbReference>
<dbReference type="EC" id="3.6.-.-" evidence="6"/>
<organism evidence="10 11">
    <name type="scientific">Methylacidimicrobium tartarophylax</name>
    <dbReference type="NCBI Taxonomy" id="1041768"/>
    <lineage>
        <taxon>Bacteria</taxon>
        <taxon>Pseudomonadati</taxon>
        <taxon>Verrucomicrobiota</taxon>
        <taxon>Methylacidimicrobium</taxon>
    </lineage>
</organism>
<comment type="cofactor">
    <cofactor evidence="6">
        <name>K(+)</name>
        <dbReference type="ChEBI" id="CHEBI:29103"/>
    </cofactor>
    <text evidence="6">Binds 1 potassium ion per subunit.</text>
</comment>
<dbReference type="GO" id="GO:0003924">
    <property type="term" value="F:GTPase activity"/>
    <property type="evidence" value="ECO:0007669"/>
    <property type="project" value="UniProtKB-UniRule"/>
</dbReference>
<dbReference type="Pfam" id="PF12631">
    <property type="entry name" value="MnmE_helical"/>
    <property type="match status" value="1"/>
</dbReference>
<reference evidence="10 11" key="1">
    <citation type="submission" date="2019-09" db="EMBL/GenBank/DDBJ databases">
        <authorList>
            <person name="Cremers G."/>
        </authorList>
    </citation>
    <scope>NUCLEOTIDE SEQUENCE [LARGE SCALE GENOMIC DNA]</scope>
    <source>
        <strain evidence="10">4A</strain>
    </source>
</reference>
<dbReference type="InterPro" id="IPR027417">
    <property type="entry name" value="P-loop_NTPase"/>
</dbReference>
<evidence type="ECO:0000259" key="9">
    <source>
        <dbReference type="PROSITE" id="PS51709"/>
    </source>
</evidence>
<feature type="binding site" evidence="6">
    <location>
        <position position="165"/>
    </location>
    <ligand>
        <name>(6S)-5-formyl-5,6,7,8-tetrahydrofolate</name>
        <dbReference type="ChEBI" id="CHEBI:57457"/>
    </ligand>
</feature>
<dbReference type="GO" id="GO:0005829">
    <property type="term" value="C:cytosol"/>
    <property type="evidence" value="ECO:0007669"/>
    <property type="project" value="TreeGrafter"/>
</dbReference>
<dbReference type="Gene3D" id="1.20.120.430">
    <property type="entry name" value="tRNA modification GTPase MnmE domain 2"/>
    <property type="match status" value="1"/>
</dbReference>
<dbReference type="CDD" id="cd14858">
    <property type="entry name" value="TrmE_N"/>
    <property type="match status" value="1"/>
</dbReference>
<dbReference type="Gene3D" id="3.30.1360.120">
    <property type="entry name" value="Probable tRNA modification gtpase trme, domain 1"/>
    <property type="match status" value="1"/>
</dbReference>
<dbReference type="PROSITE" id="PS51709">
    <property type="entry name" value="G_TRME"/>
    <property type="match status" value="1"/>
</dbReference>
<dbReference type="InterPro" id="IPR006073">
    <property type="entry name" value="GTP-bd"/>
</dbReference>
<proteinExistence type="inferred from homology"/>
<dbReference type="GO" id="GO:0002098">
    <property type="term" value="P:tRNA wobble uridine modification"/>
    <property type="evidence" value="ECO:0007669"/>
    <property type="project" value="TreeGrafter"/>
</dbReference>
<dbReference type="SUPFAM" id="SSF52540">
    <property type="entry name" value="P-loop containing nucleoside triphosphate hydrolases"/>
    <property type="match status" value="1"/>
</dbReference>
<comment type="similarity">
    <text evidence="1 6 7">Belongs to the TRAFAC class TrmE-Era-EngA-EngB-Septin-like GTPase superfamily. TrmE GTPase family.</text>
</comment>
<keyword evidence="6 10" id="KW-0378">Hydrolase</keyword>
<keyword evidence="4 6" id="KW-0630">Potassium</keyword>
<dbReference type="NCBIfam" id="NF003661">
    <property type="entry name" value="PRK05291.1-3"/>
    <property type="match status" value="1"/>
</dbReference>
<evidence type="ECO:0000256" key="3">
    <source>
        <dbReference type="ARBA" id="ARBA00022741"/>
    </source>
</evidence>
<comment type="subcellular location">
    <subcellularLocation>
        <location evidence="6">Cytoplasm</location>
    </subcellularLocation>
</comment>
<dbReference type="NCBIfam" id="TIGR00450">
    <property type="entry name" value="mnmE_trmE_thdF"/>
    <property type="match status" value="1"/>
</dbReference>